<dbReference type="Proteomes" id="UP000032352">
    <property type="component" value="Chromosome"/>
</dbReference>
<reference evidence="7 8" key="2">
    <citation type="journal article" date="2022" name="Mar. Drugs">
        <title>Bioassay-Guided Fractionation Leads to the Detection of Cholic Acid Generated by the Rare Thalassomonas sp.</title>
        <authorList>
            <person name="Pheiffer F."/>
            <person name="Schneider Y.K."/>
            <person name="Hansen E.H."/>
            <person name="Andersen J.H."/>
            <person name="Isaksson J."/>
            <person name="Busche T."/>
            <person name="R C."/>
            <person name="Kalinowski J."/>
            <person name="Zyl L.V."/>
            <person name="Trindade M."/>
        </authorList>
    </citation>
    <scope>NUCLEOTIDE SEQUENCE [LARGE SCALE GENOMIC DNA]</scope>
    <source>
        <strain evidence="7 8">XOM25</strain>
    </source>
</reference>
<proteinExistence type="predicted"/>
<dbReference type="CDD" id="cd11010">
    <property type="entry name" value="S1-P1_nuclease"/>
    <property type="match status" value="1"/>
</dbReference>
<keyword evidence="5" id="KW-1015">Disulfide bond</keyword>
<keyword evidence="2" id="KW-0479">Metal-binding</keyword>
<dbReference type="RefSeq" id="WP_044841152.1">
    <property type="nucleotide sequence ID" value="NZ_CP059733.1"/>
</dbReference>
<evidence type="ECO:0000256" key="2">
    <source>
        <dbReference type="ARBA" id="ARBA00022723"/>
    </source>
</evidence>
<organism evidence="7 8">
    <name type="scientific">Thalassomonas viridans</name>
    <dbReference type="NCBI Taxonomy" id="137584"/>
    <lineage>
        <taxon>Bacteria</taxon>
        <taxon>Pseudomonadati</taxon>
        <taxon>Pseudomonadota</taxon>
        <taxon>Gammaproteobacteria</taxon>
        <taxon>Alteromonadales</taxon>
        <taxon>Colwelliaceae</taxon>
        <taxon>Thalassomonas</taxon>
    </lineage>
</organism>
<evidence type="ECO:0000256" key="3">
    <source>
        <dbReference type="ARBA" id="ARBA00022759"/>
    </source>
</evidence>
<dbReference type="GO" id="GO:0006308">
    <property type="term" value="P:DNA catabolic process"/>
    <property type="evidence" value="ECO:0007669"/>
    <property type="project" value="InterPro"/>
</dbReference>
<evidence type="ECO:0000256" key="6">
    <source>
        <dbReference type="ARBA" id="ARBA00023180"/>
    </source>
</evidence>
<dbReference type="SUPFAM" id="SSF48537">
    <property type="entry name" value="Phospholipase C/P1 nuclease"/>
    <property type="match status" value="1"/>
</dbReference>
<protein>
    <submittedName>
        <fullName evidence="7">S1/P1 nuclease</fullName>
    </submittedName>
</protein>
<dbReference type="InterPro" id="IPR003154">
    <property type="entry name" value="S1/P1nuclease"/>
</dbReference>
<evidence type="ECO:0000313" key="8">
    <source>
        <dbReference type="Proteomes" id="UP000032352"/>
    </source>
</evidence>
<dbReference type="AlphaFoldDB" id="A0AAE9Z2K6"/>
<dbReference type="Pfam" id="PF02265">
    <property type="entry name" value="S1-P1_nuclease"/>
    <property type="match status" value="1"/>
</dbReference>
<sequence length="300" mass="33877">MLKKILPLLVPVLLLTGTFKAFALGKMGHQLVCQLSYEHLTPASREKIDTLLAALPREHKDKIAAYAGTPENTENTSFADACLWADAIKKDSEFDAFKPWHYLNIDRDTQVITENACRDNCVPQAILFHQQQLSKGSDEWQKQQALMFLGHWLGDIHQPLHISFASDLGGNRSEITSTLGKCSNLHWLWDDCLLTYPANTAESLRAHHKQLLAQLSSQWQKAPVDKWQQTGVWQWASESLAITRQPDVGYCRLNEDQECKSYGSCKVNIAGNYQEKFAPVLHQRILQAAVRLSGLLEQAL</sequence>
<reference evidence="7 8" key="1">
    <citation type="journal article" date="2015" name="Genome Announc.">
        <title>Draft Genome Sequences of Marine Isolates of Thalassomonas viridans and Thalassomonas actiniarum.</title>
        <authorList>
            <person name="Olonade I."/>
            <person name="van Zyl L.J."/>
            <person name="Trindade M."/>
        </authorList>
    </citation>
    <scope>NUCLEOTIDE SEQUENCE [LARGE SCALE GENOMIC DNA]</scope>
    <source>
        <strain evidence="7 8">XOM25</strain>
    </source>
</reference>
<evidence type="ECO:0000256" key="1">
    <source>
        <dbReference type="ARBA" id="ARBA00022722"/>
    </source>
</evidence>
<dbReference type="GO" id="GO:0003676">
    <property type="term" value="F:nucleic acid binding"/>
    <property type="evidence" value="ECO:0007669"/>
    <property type="project" value="InterPro"/>
</dbReference>
<evidence type="ECO:0000256" key="4">
    <source>
        <dbReference type="ARBA" id="ARBA00022801"/>
    </source>
</evidence>
<dbReference type="GO" id="GO:0016788">
    <property type="term" value="F:hydrolase activity, acting on ester bonds"/>
    <property type="evidence" value="ECO:0007669"/>
    <property type="project" value="InterPro"/>
</dbReference>
<name>A0AAE9Z2K6_9GAMM</name>
<dbReference type="PANTHER" id="PTHR33146:SF26">
    <property type="entry name" value="ENDONUCLEASE 4"/>
    <property type="match status" value="1"/>
</dbReference>
<accession>A0AAE9Z2K6</accession>
<dbReference type="Gene3D" id="1.10.575.10">
    <property type="entry name" value="P1 Nuclease"/>
    <property type="match status" value="1"/>
</dbReference>
<dbReference type="EMBL" id="CP059733">
    <property type="protein sequence ID" value="WDE05646.1"/>
    <property type="molecule type" value="Genomic_DNA"/>
</dbReference>
<keyword evidence="8" id="KW-1185">Reference proteome</keyword>
<keyword evidence="1" id="KW-0540">Nuclease</keyword>
<dbReference type="PANTHER" id="PTHR33146">
    <property type="entry name" value="ENDONUCLEASE 4"/>
    <property type="match status" value="1"/>
</dbReference>
<dbReference type="GO" id="GO:0004519">
    <property type="term" value="F:endonuclease activity"/>
    <property type="evidence" value="ECO:0007669"/>
    <property type="project" value="UniProtKB-KW"/>
</dbReference>
<evidence type="ECO:0000256" key="5">
    <source>
        <dbReference type="ARBA" id="ARBA00023157"/>
    </source>
</evidence>
<gene>
    <name evidence="7" type="ORF">SG34_001510</name>
</gene>
<keyword evidence="3" id="KW-0255">Endonuclease</keyword>
<keyword evidence="4" id="KW-0378">Hydrolase</keyword>
<evidence type="ECO:0000313" key="7">
    <source>
        <dbReference type="EMBL" id="WDE05646.1"/>
    </source>
</evidence>
<dbReference type="InterPro" id="IPR008947">
    <property type="entry name" value="PLipase_C/P1_nuclease_dom_sf"/>
</dbReference>
<keyword evidence="6" id="KW-0325">Glycoprotein</keyword>
<dbReference type="KEGG" id="tvd:SG34_001510"/>
<dbReference type="GO" id="GO:0046872">
    <property type="term" value="F:metal ion binding"/>
    <property type="evidence" value="ECO:0007669"/>
    <property type="project" value="UniProtKB-KW"/>
</dbReference>